<dbReference type="RefSeq" id="WP_345021988.1">
    <property type="nucleotide sequence ID" value="NZ_BAABDO010000041.1"/>
</dbReference>
<reference evidence="3" key="1">
    <citation type="journal article" date="2019" name="Int. J. Syst. Evol. Microbiol.">
        <title>The Global Catalogue of Microorganisms (GCM) 10K type strain sequencing project: providing services to taxonomists for standard genome sequencing and annotation.</title>
        <authorList>
            <consortium name="The Broad Institute Genomics Platform"/>
            <consortium name="The Broad Institute Genome Sequencing Center for Infectious Disease"/>
            <person name="Wu L."/>
            <person name="Ma J."/>
        </authorList>
    </citation>
    <scope>NUCLEOTIDE SEQUENCE [LARGE SCALE GENOMIC DNA]</scope>
    <source>
        <strain evidence="3">JCM 17316</strain>
    </source>
</reference>
<evidence type="ECO:0000313" key="2">
    <source>
        <dbReference type="EMBL" id="GAA4142314.1"/>
    </source>
</evidence>
<name>A0ABP7YW96_9ACTN</name>
<accession>A0ABP7YW96</accession>
<dbReference type="Gene3D" id="3.40.630.30">
    <property type="match status" value="1"/>
</dbReference>
<proteinExistence type="predicted"/>
<dbReference type="PROSITE" id="PS51186">
    <property type="entry name" value="GNAT"/>
    <property type="match status" value="1"/>
</dbReference>
<dbReference type="Pfam" id="PF24553">
    <property type="entry name" value="Rv0428c_C"/>
    <property type="match status" value="1"/>
</dbReference>
<dbReference type="InterPro" id="IPR056935">
    <property type="entry name" value="Rv0428c-like_C"/>
</dbReference>
<dbReference type="InterPro" id="IPR000182">
    <property type="entry name" value="GNAT_dom"/>
</dbReference>
<dbReference type="SUPFAM" id="SSF55729">
    <property type="entry name" value="Acyl-CoA N-acyltransferases (Nat)"/>
    <property type="match status" value="1"/>
</dbReference>
<keyword evidence="3" id="KW-1185">Reference proteome</keyword>
<evidence type="ECO:0000313" key="3">
    <source>
        <dbReference type="Proteomes" id="UP001500266"/>
    </source>
</evidence>
<feature type="domain" description="N-acetyltransferase" evidence="1">
    <location>
        <begin position="95"/>
        <end position="236"/>
    </location>
</feature>
<organism evidence="2 3">
    <name type="scientific">Actinomadura keratinilytica</name>
    <dbReference type="NCBI Taxonomy" id="547461"/>
    <lineage>
        <taxon>Bacteria</taxon>
        <taxon>Bacillati</taxon>
        <taxon>Actinomycetota</taxon>
        <taxon>Actinomycetes</taxon>
        <taxon>Streptosporangiales</taxon>
        <taxon>Thermomonosporaceae</taxon>
        <taxon>Actinomadura</taxon>
    </lineage>
</organism>
<dbReference type="EMBL" id="BAABDO010000041">
    <property type="protein sequence ID" value="GAA4142314.1"/>
    <property type="molecule type" value="Genomic_DNA"/>
</dbReference>
<dbReference type="CDD" id="cd04301">
    <property type="entry name" value="NAT_SF"/>
    <property type="match status" value="1"/>
</dbReference>
<evidence type="ECO:0000259" key="1">
    <source>
        <dbReference type="PROSITE" id="PS51186"/>
    </source>
</evidence>
<dbReference type="Proteomes" id="UP001500266">
    <property type="component" value="Unassembled WGS sequence"/>
</dbReference>
<gene>
    <name evidence="2" type="ORF">GCM10022416_31170</name>
</gene>
<protein>
    <submittedName>
        <fullName evidence="2">GNAT family N-acetyltransferase</fullName>
    </submittedName>
</protein>
<dbReference type="InterPro" id="IPR016181">
    <property type="entry name" value="Acyl_CoA_acyltransferase"/>
</dbReference>
<sequence>MTVFDRLVDQAWPAAHVEDAHGWRLRYAYGVTKRANSVWAAAEPPDPAAAVAAAERFYFDRGLPAVFSVSPWSRPAGLDGLLHGRGYTVADPTLVMTADLAADRPVTREVEVADAPSGAWLDLWWSVDGRGPDALPAATGILTGVPAAYATLGDSVGRAVLQGDWLGVYCMATAPRARRRGLAREVLHALLNHGRAQGARRAYLCVTERNTAARALYAGSGFAPASRYHYRVRARA</sequence>
<comment type="caution">
    <text evidence="2">The sequence shown here is derived from an EMBL/GenBank/DDBJ whole genome shotgun (WGS) entry which is preliminary data.</text>
</comment>